<dbReference type="STRING" id="37992.A0A4Z0Y3S4"/>
<keyword evidence="1" id="KW-0812">Transmembrane</keyword>
<dbReference type="EMBL" id="SKBN01000363">
    <property type="protein sequence ID" value="TGJ78659.1"/>
    <property type="molecule type" value="Genomic_DNA"/>
</dbReference>
<feature type="transmembrane region" description="Helical" evidence="1">
    <location>
        <begin position="181"/>
        <end position="203"/>
    </location>
</feature>
<dbReference type="Proteomes" id="UP000297716">
    <property type="component" value="Unassembled WGS sequence"/>
</dbReference>
<reference evidence="3 4" key="1">
    <citation type="submission" date="2019-03" db="EMBL/GenBank/DDBJ databases">
        <title>Draft genome sequence of Xylaria hypoxylon DSM 108379, a ubiquitous saprotrophic-parasitic fungi on hardwood.</title>
        <authorList>
            <person name="Buettner E."/>
            <person name="Leonhardt S."/>
            <person name="Gebauer A.M."/>
            <person name="Liers C."/>
            <person name="Hofrichter M."/>
            <person name="Kellner H."/>
        </authorList>
    </citation>
    <scope>NUCLEOTIDE SEQUENCE [LARGE SCALE GENOMIC DNA]</scope>
    <source>
        <strain evidence="3 4">DSM 108379</strain>
    </source>
</reference>
<dbReference type="PANTHER" id="PTHR33741:SF5">
    <property type="entry name" value="TRANSMEMBRANE PROTEIN DDB_G0269096-RELATED"/>
    <property type="match status" value="1"/>
</dbReference>
<keyword evidence="1" id="KW-0472">Membrane</keyword>
<sequence length="271" mass="29864">MAPLWQLNFDIDKYVDRIIPAPPWQAVPYPLSYCLGYRKHPSEKNLGNILLAVRALLGVFVSILLIQFLSHQIPWVAADGPRVVASFGAAAVLEFYAFESPFAQPRNLIVSQVIASVIGVSLSKLLQLRSDDDWARWLGGALACAITTSLMALTKTVHPPAGATALIAVIDDRVVSVGWKLIPLILLSSSIMLLVALILNNLFSRFPLYWWTPSDLGALPQKQLSGPSVDDEEKGKTRQFEIVIGDRVIVPEHIQLTPEERLLLAQISGRL</sequence>
<comment type="caution">
    <text evidence="3">The sequence shown here is derived from an EMBL/GenBank/DDBJ whole genome shotgun (WGS) entry which is preliminary data.</text>
</comment>
<accession>A0A4Z0Y3S4</accession>
<dbReference type="Pfam" id="PF04982">
    <property type="entry name" value="TM_HPP"/>
    <property type="match status" value="1"/>
</dbReference>
<keyword evidence="1" id="KW-1133">Transmembrane helix</keyword>
<evidence type="ECO:0000256" key="1">
    <source>
        <dbReference type="SAM" id="Phobius"/>
    </source>
</evidence>
<dbReference type="PANTHER" id="PTHR33741">
    <property type="entry name" value="TRANSMEMBRANE PROTEIN DDB_G0269096-RELATED"/>
    <property type="match status" value="1"/>
</dbReference>
<dbReference type="InterPro" id="IPR007065">
    <property type="entry name" value="HPP"/>
</dbReference>
<organism evidence="3 4">
    <name type="scientific">Xylaria hypoxylon</name>
    <dbReference type="NCBI Taxonomy" id="37992"/>
    <lineage>
        <taxon>Eukaryota</taxon>
        <taxon>Fungi</taxon>
        <taxon>Dikarya</taxon>
        <taxon>Ascomycota</taxon>
        <taxon>Pezizomycotina</taxon>
        <taxon>Sordariomycetes</taxon>
        <taxon>Xylariomycetidae</taxon>
        <taxon>Xylariales</taxon>
        <taxon>Xylariaceae</taxon>
        <taxon>Xylaria</taxon>
    </lineage>
</organism>
<gene>
    <name evidence="3" type="ORF">E0Z10_g10101</name>
</gene>
<evidence type="ECO:0000259" key="2">
    <source>
        <dbReference type="Pfam" id="PF04982"/>
    </source>
</evidence>
<evidence type="ECO:0000313" key="4">
    <source>
        <dbReference type="Proteomes" id="UP000297716"/>
    </source>
</evidence>
<dbReference type="InterPro" id="IPR058581">
    <property type="entry name" value="TM_HPP"/>
</dbReference>
<proteinExistence type="predicted"/>
<feature type="domain" description="HPP transmembrane region" evidence="2">
    <location>
        <begin position="49"/>
        <end position="203"/>
    </location>
</feature>
<evidence type="ECO:0000313" key="3">
    <source>
        <dbReference type="EMBL" id="TGJ78659.1"/>
    </source>
</evidence>
<protein>
    <recommendedName>
        <fullName evidence="2">HPP transmembrane region domain-containing protein</fullName>
    </recommendedName>
</protein>
<name>A0A4Z0Y3S4_9PEZI</name>
<keyword evidence="4" id="KW-1185">Reference proteome</keyword>
<dbReference type="OrthoDB" id="2016548at2759"/>
<dbReference type="AlphaFoldDB" id="A0A4Z0Y3S4"/>
<feature type="transmembrane region" description="Helical" evidence="1">
    <location>
        <begin position="49"/>
        <end position="69"/>
    </location>
</feature>
<feature type="transmembrane region" description="Helical" evidence="1">
    <location>
        <begin position="104"/>
        <end position="122"/>
    </location>
</feature>
<feature type="transmembrane region" description="Helical" evidence="1">
    <location>
        <begin position="134"/>
        <end position="153"/>
    </location>
</feature>